<dbReference type="InterPro" id="IPR023646">
    <property type="entry name" value="Prisomal_replication_PriB"/>
</dbReference>
<dbReference type="RefSeq" id="WP_109060842.1">
    <property type="nucleotide sequence ID" value="NZ_QETA01000001.1"/>
</dbReference>
<comment type="similarity">
    <text evidence="4">Belongs to the PriB family.</text>
</comment>
<keyword evidence="6" id="KW-1185">Reference proteome</keyword>
<protein>
    <recommendedName>
        <fullName evidence="4">Replication restart protein PriB</fullName>
    </recommendedName>
</protein>
<evidence type="ECO:0000313" key="5">
    <source>
        <dbReference type="EMBL" id="PWF25439.1"/>
    </source>
</evidence>
<dbReference type="GO" id="GO:0006269">
    <property type="term" value="P:DNA replication, synthesis of primer"/>
    <property type="evidence" value="ECO:0007669"/>
    <property type="project" value="UniProtKB-KW"/>
</dbReference>
<evidence type="ECO:0000313" key="6">
    <source>
        <dbReference type="Proteomes" id="UP000245212"/>
    </source>
</evidence>
<evidence type="ECO:0000256" key="1">
    <source>
        <dbReference type="ARBA" id="ARBA00022515"/>
    </source>
</evidence>
<dbReference type="InterPro" id="IPR000424">
    <property type="entry name" value="Primosome_PriB/ssb"/>
</dbReference>
<dbReference type="Pfam" id="PF22657">
    <property type="entry name" value="SSB_1"/>
    <property type="match status" value="1"/>
</dbReference>
<dbReference type="PROSITE" id="PS50935">
    <property type="entry name" value="SSB"/>
    <property type="match status" value="1"/>
</dbReference>
<organism evidence="5 6">
    <name type="scientific">Corticimicrobacter populi</name>
    <dbReference type="NCBI Taxonomy" id="2175229"/>
    <lineage>
        <taxon>Bacteria</taxon>
        <taxon>Pseudomonadati</taxon>
        <taxon>Pseudomonadota</taxon>
        <taxon>Betaproteobacteria</taxon>
        <taxon>Burkholderiales</taxon>
        <taxon>Alcaligenaceae</taxon>
        <taxon>Corticimicrobacter</taxon>
    </lineage>
</organism>
<dbReference type="GO" id="GO:1990077">
    <property type="term" value="C:primosome complex"/>
    <property type="evidence" value="ECO:0007669"/>
    <property type="project" value="UniProtKB-UniRule"/>
</dbReference>
<dbReference type="PIRSF" id="PIRSF003135">
    <property type="entry name" value="Primosomal_n"/>
    <property type="match status" value="1"/>
</dbReference>
<keyword evidence="1 4" id="KW-0639">Primosome</keyword>
<dbReference type="SUPFAM" id="SSF50249">
    <property type="entry name" value="Nucleic acid-binding proteins"/>
    <property type="match status" value="1"/>
</dbReference>
<evidence type="ECO:0000256" key="2">
    <source>
        <dbReference type="ARBA" id="ARBA00022705"/>
    </source>
</evidence>
<dbReference type="HAMAP" id="MF_00720">
    <property type="entry name" value="PriB"/>
    <property type="match status" value="1"/>
</dbReference>
<comment type="caution">
    <text evidence="5">The sequence shown here is derived from an EMBL/GenBank/DDBJ whole genome shotgun (WGS) entry which is preliminary data.</text>
</comment>
<dbReference type="Proteomes" id="UP000245212">
    <property type="component" value="Unassembled WGS sequence"/>
</dbReference>
<keyword evidence="2 4" id="KW-0235">DNA replication</keyword>
<keyword evidence="3 4" id="KW-0238">DNA-binding</keyword>
<evidence type="ECO:0000256" key="3">
    <source>
        <dbReference type="ARBA" id="ARBA00023125"/>
    </source>
</evidence>
<accession>A0A2V1K6Z4</accession>
<reference evidence="6" key="1">
    <citation type="submission" date="2018-05" db="EMBL/GenBank/DDBJ databases">
        <authorList>
            <person name="Li Y."/>
        </authorList>
    </citation>
    <scope>NUCLEOTIDE SEQUENCE [LARGE SCALE GENOMIC DNA]</scope>
    <source>
        <strain evidence="6">3d-2-2</strain>
    </source>
</reference>
<dbReference type="Gene3D" id="2.40.50.140">
    <property type="entry name" value="Nucleic acid-binding proteins"/>
    <property type="match status" value="1"/>
</dbReference>
<dbReference type="EMBL" id="QETA01000001">
    <property type="protein sequence ID" value="PWF25439.1"/>
    <property type="molecule type" value="Genomic_DNA"/>
</dbReference>
<comment type="subunit">
    <text evidence="4">Homodimer. Interacts with PriA and DnaT. Component of the replication restart primosome. Primosome assembly occurs via a 'hand-off' mechanism. PriA binds to replication forks, subsequently PriB then DnaT bind; DnaT then displaces ssDNA to generate the helicase loading substrate.</text>
</comment>
<evidence type="ECO:0000256" key="4">
    <source>
        <dbReference type="HAMAP-Rule" id="MF_00720"/>
    </source>
</evidence>
<proteinExistence type="inferred from homology"/>
<gene>
    <name evidence="4 5" type="primary">priB</name>
    <name evidence="5" type="ORF">DD235_04710</name>
</gene>
<dbReference type="NCBIfam" id="TIGR04418">
    <property type="entry name" value="PriB_gamma"/>
    <property type="match status" value="1"/>
</dbReference>
<dbReference type="AlphaFoldDB" id="A0A2V1K6Z4"/>
<comment type="function">
    <text evidence="4">Involved in the restart of stalled replication forks, which reloads the replicative helicase on sites other than the origin of replication; the PriA-PriB pathway is the major replication restart pathway. During primosome assembly it facilitates complex formation between PriA and DnaT on DNA; stabilizes PriA on DNA. Stimulates the DNA unwinding activity of PriA helicase.</text>
</comment>
<dbReference type="GO" id="GO:0003697">
    <property type="term" value="F:single-stranded DNA binding"/>
    <property type="evidence" value="ECO:0007669"/>
    <property type="project" value="UniProtKB-UniRule"/>
</dbReference>
<sequence>MNRFDLAAVIIECQPMRYTPVGIPVLELVLQHDSEQIEAGMARKVSCTLDAVALGDLAVSLQHAGAGSVLQARGFLAATRKGSMKVKFHLQQARVQPASVGIQSA</sequence>
<name>A0A2V1K6Z4_9BURK</name>
<dbReference type="InterPro" id="IPR012340">
    <property type="entry name" value="NA-bd_OB-fold"/>
</dbReference>